<dbReference type="Proteomes" id="UP000001441">
    <property type="component" value="Chromosome"/>
</dbReference>
<protein>
    <submittedName>
        <fullName evidence="2">Uncharacterized protein</fullName>
    </submittedName>
</protein>
<dbReference type="eggNOG" id="COG0438">
    <property type="taxonomic scope" value="Bacteria"/>
</dbReference>
<sequence>MRPVLQASGRPIHCYTFSRSLPDPSALTGASVVLVRYVPAAWAGFIERHRSRLGELIFFMDDDLFDLNAARGTNWRYRLKLARLATWRRDWLKAQGAALWVSTPYLRDKYADWQPQLIRPAPLPAPIVDEHVRVFYHGSASHEAEIRWLHPVIEAALQAEPRLSFEIIGTSRVNRLYRRLPRTTVVHPMSWPTYRAFIAMPGRHIGLAPLLDSPFNHARSCTKFFDITRAGAVGIYAPGPVCADMIEHDVNGWVVALDPDAWTNAILRLTRDVPLRRSLLDGARATAPRSVPWSGSTTRADPPWAYD</sequence>
<reference evidence="2 3" key="1">
    <citation type="journal article" date="2011" name="Stand. Genomic Sci.">
        <title>Complete genome sequence of Allochromatium vinosum DSM 180(T).</title>
        <authorList>
            <person name="Weissgerber T."/>
            <person name="Zigann R."/>
            <person name="Bruce D."/>
            <person name="Chang Y.J."/>
            <person name="Detter J.C."/>
            <person name="Han C."/>
            <person name="Hauser L."/>
            <person name="Jeffries C.D."/>
            <person name="Land M."/>
            <person name="Munk A.C."/>
            <person name="Tapia R."/>
            <person name="Dahl C."/>
        </authorList>
    </citation>
    <scope>NUCLEOTIDE SEQUENCE [LARGE SCALE GENOMIC DNA]</scope>
    <source>
        <strain evidence="3">ATCC 17899 / DSM 180 / NBRC 103801 / NCIMB 10441 / D</strain>
    </source>
</reference>
<organism evidence="2 3">
    <name type="scientific">Allochromatium vinosum (strain ATCC 17899 / DSM 180 / NBRC 103801 / NCIMB 10441 / D)</name>
    <name type="common">Chromatium vinosum</name>
    <dbReference type="NCBI Taxonomy" id="572477"/>
    <lineage>
        <taxon>Bacteria</taxon>
        <taxon>Pseudomonadati</taxon>
        <taxon>Pseudomonadota</taxon>
        <taxon>Gammaproteobacteria</taxon>
        <taxon>Chromatiales</taxon>
        <taxon>Chromatiaceae</taxon>
        <taxon>Allochromatium</taxon>
    </lineage>
</organism>
<accession>D3RMC1</accession>
<proteinExistence type="predicted"/>
<dbReference type="KEGG" id="alv:Alvin_0212"/>
<dbReference type="STRING" id="572477.Alvin_0212"/>
<dbReference type="HOGENOM" id="CLU_071564_0_0_6"/>
<keyword evidence="3" id="KW-1185">Reference proteome</keyword>
<evidence type="ECO:0000313" key="2">
    <source>
        <dbReference type="EMBL" id="ADC61179.1"/>
    </source>
</evidence>
<dbReference type="AlphaFoldDB" id="D3RMC1"/>
<evidence type="ECO:0000256" key="1">
    <source>
        <dbReference type="SAM" id="MobiDB-lite"/>
    </source>
</evidence>
<gene>
    <name evidence="2" type="ordered locus">Alvin_0212</name>
</gene>
<dbReference type="Gene3D" id="3.40.50.2000">
    <property type="entry name" value="Glycogen Phosphorylase B"/>
    <property type="match status" value="1"/>
</dbReference>
<name>D3RMC1_ALLVD</name>
<feature type="region of interest" description="Disordered" evidence="1">
    <location>
        <begin position="287"/>
        <end position="307"/>
    </location>
</feature>
<evidence type="ECO:0000313" key="3">
    <source>
        <dbReference type="Proteomes" id="UP000001441"/>
    </source>
</evidence>
<dbReference type="EMBL" id="CP001896">
    <property type="protein sequence ID" value="ADC61179.1"/>
    <property type="molecule type" value="Genomic_DNA"/>
</dbReference>
<dbReference type="SUPFAM" id="SSF53756">
    <property type="entry name" value="UDP-Glycosyltransferase/glycogen phosphorylase"/>
    <property type="match status" value="1"/>
</dbReference>